<dbReference type="Proteomes" id="UP000626026">
    <property type="component" value="Unassembled WGS sequence"/>
</dbReference>
<sequence>MQKPAETSTQLLVLDPRLEGWPSLLAAAEPGVAVLLLDTARDGLTQIAEVAGELGPLAAIHIADHGAPGRLRLGSVTLEMDMLGGRAADLARLGDGLAPGGALLLWGCEIGQGAVGGRFVAALSRALARDVAASDDRTGPSSLGGDWDLEVVSGRVSTYPVHAVAAPALEAHPVLLTPPRR</sequence>
<comment type="caution">
    <text evidence="2">The sequence shown here is derived from an EMBL/GenBank/DDBJ whole genome shotgun (WGS) entry which is preliminary data.</text>
</comment>
<organism evidence="2 3">
    <name type="scientific">Teichococcus aerophilus</name>
    <dbReference type="NCBI Taxonomy" id="1224513"/>
    <lineage>
        <taxon>Bacteria</taxon>
        <taxon>Pseudomonadati</taxon>
        <taxon>Pseudomonadota</taxon>
        <taxon>Alphaproteobacteria</taxon>
        <taxon>Acetobacterales</taxon>
        <taxon>Roseomonadaceae</taxon>
        <taxon>Roseomonas</taxon>
    </lineage>
</organism>
<dbReference type="RefSeq" id="WP_187783740.1">
    <property type="nucleotide sequence ID" value="NZ_JACTVA010000008.1"/>
</dbReference>
<keyword evidence="3" id="KW-1185">Reference proteome</keyword>
<evidence type="ECO:0000313" key="2">
    <source>
        <dbReference type="EMBL" id="MBC9206565.1"/>
    </source>
</evidence>
<proteinExistence type="predicted"/>
<reference evidence="2 3" key="1">
    <citation type="journal article" date="2013" name="Int. J. Syst. Evol. Microbiol.">
        <title>Roseomonas aerophila sp. nov., isolated from air.</title>
        <authorList>
            <person name="Kim S.J."/>
            <person name="Weon H.Y."/>
            <person name="Ahn J.H."/>
            <person name="Hong S.B."/>
            <person name="Seok S.J."/>
            <person name="Whang K.S."/>
            <person name="Kwon S.W."/>
        </authorList>
    </citation>
    <scope>NUCLEOTIDE SEQUENCE [LARGE SCALE GENOMIC DNA]</scope>
    <source>
        <strain evidence="2 3">NBRC 108923</strain>
    </source>
</reference>
<dbReference type="EMBL" id="JACTVA010000008">
    <property type="protein sequence ID" value="MBC9206565.1"/>
    <property type="molecule type" value="Genomic_DNA"/>
</dbReference>
<dbReference type="Pfam" id="PF14252">
    <property type="entry name" value="DUF4347"/>
    <property type="match status" value="1"/>
</dbReference>
<protein>
    <submittedName>
        <fullName evidence="2">DUF4347 domain-containing protein</fullName>
    </submittedName>
</protein>
<accession>A0ABR7RJ06</accession>
<dbReference type="InterPro" id="IPR025592">
    <property type="entry name" value="DUF4347"/>
</dbReference>
<evidence type="ECO:0000313" key="3">
    <source>
        <dbReference type="Proteomes" id="UP000626026"/>
    </source>
</evidence>
<name>A0ABR7RJ06_9PROT</name>
<gene>
    <name evidence="2" type="ORF">IBL26_06925</name>
</gene>
<evidence type="ECO:0000259" key="1">
    <source>
        <dbReference type="Pfam" id="PF14252"/>
    </source>
</evidence>
<feature type="domain" description="DUF4347" evidence="1">
    <location>
        <begin position="11"/>
        <end position="161"/>
    </location>
</feature>